<evidence type="ECO:0000259" key="1">
    <source>
        <dbReference type="PROSITE" id="PS50184"/>
    </source>
</evidence>
<dbReference type="PANTHER" id="PTHR46303">
    <property type="entry name" value="VWFC DOMAIN-CONTAINING PROTEIN"/>
    <property type="match status" value="1"/>
</dbReference>
<proteinExistence type="predicted"/>
<reference evidence="2" key="1">
    <citation type="submission" date="2023-07" db="EMBL/GenBank/DDBJ databases">
        <title>Chromosome-level genome assembly of Artemia franciscana.</title>
        <authorList>
            <person name="Jo E."/>
        </authorList>
    </citation>
    <scope>NUCLEOTIDE SEQUENCE</scope>
    <source>
        <tissue evidence="2">Whole body</tissue>
    </source>
</reference>
<name>A0AA88IGX4_ARTSF</name>
<dbReference type="PANTHER" id="PTHR46303:SF1">
    <property type="entry name" value="VWFC DOMAIN-CONTAINING PROTEIN"/>
    <property type="match status" value="1"/>
</dbReference>
<dbReference type="Proteomes" id="UP001187531">
    <property type="component" value="Unassembled WGS sequence"/>
</dbReference>
<dbReference type="SMART" id="SM00214">
    <property type="entry name" value="VWC"/>
    <property type="match status" value="1"/>
</dbReference>
<organism evidence="2 3">
    <name type="scientific">Artemia franciscana</name>
    <name type="common">Brine shrimp</name>
    <name type="synonym">Artemia sanfranciscana</name>
    <dbReference type="NCBI Taxonomy" id="6661"/>
    <lineage>
        <taxon>Eukaryota</taxon>
        <taxon>Metazoa</taxon>
        <taxon>Ecdysozoa</taxon>
        <taxon>Arthropoda</taxon>
        <taxon>Crustacea</taxon>
        <taxon>Branchiopoda</taxon>
        <taxon>Anostraca</taxon>
        <taxon>Artemiidae</taxon>
        <taxon>Artemia</taxon>
    </lineage>
</organism>
<comment type="caution">
    <text evidence="2">The sequence shown here is derived from an EMBL/GenBank/DDBJ whole genome shotgun (WGS) entry which is preliminary data.</text>
</comment>
<evidence type="ECO:0000313" key="3">
    <source>
        <dbReference type="Proteomes" id="UP001187531"/>
    </source>
</evidence>
<dbReference type="GO" id="GO:0005615">
    <property type="term" value="C:extracellular space"/>
    <property type="evidence" value="ECO:0007669"/>
    <property type="project" value="TreeGrafter"/>
</dbReference>
<dbReference type="GO" id="GO:0036122">
    <property type="term" value="F:BMP binding"/>
    <property type="evidence" value="ECO:0007669"/>
    <property type="project" value="TreeGrafter"/>
</dbReference>
<accession>A0AA88IGX4</accession>
<dbReference type="Gene3D" id="6.20.200.20">
    <property type="match status" value="1"/>
</dbReference>
<sequence length="221" mass="24594">MVLCKLRDCPRAECSNPVKIQDDCCPVCPDEAGRIDEMENSPVIISQPTSSKMEDCISGGRYYLHGSTWHPVMGPFGPMDCVICQCRSGRIECQRLECPLQMPCDKPIKVTGRCCPVCPIDKVVKGPLTVHFQDSELSGLEKTCDCGALQQRQGESLNTYMAELKHLAETCDFGEFFSQVFRDRFVCGLVSSGMQKRLLTENDLTLSRATEITSSMEATEF</sequence>
<dbReference type="PROSITE" id="PS01208">
    <property type="entry name" value="VWFC_1"/>
    <property type="match status" value="1"/>
</dbReference>
<protein>
    <recommendedName>
        <fullName evidence="1">VWFC domain-containing protein</fullName>
    </recommendedName>
</protein>
<dbReference type="GO" id="GO:0030154">
    <property type="term" value="P:cell differentiation"/>
    <property type="evidence" value="ECO:0007669"/>
    <property type="project" value="TreeGrafter"/>
</dbReference>
<dbReference type="EMBL" id="JAVRJZ010000001">
    <property type="protein sequence ID" value="KAK2727983.1"/>
    <property type="molecule type" value="Genomic_DNA"/>
</dbReference>
<dbReference type="PROSITE" id="PS50184">
    <property type="entry name" value="VWFC_2"/>
    <property type="match status" value="1"/>
</dbReference>
<dbReference type="GO" id="GO:0030514">
    <property type="term" value="P:negative regulation of BMP signaling pathway"/>
    <property type="evidence" value="ECO:0007669"/>
    <property type="project" value="TreeGrafter"/>
</dbReference>
<dbReference type="InterPro" id="IPR045717">
    <property type="entry name" value="CHRDL1/2"/>
</dbReference>
<evidence type="ECO:0000313" key="2">
    <source>
        <dbReference type="EMBL" id="KAK2727983.1"/>
    </source>
</evidence>
<feature type="domain" description="VWFC" evidence="1">
    <location>
        <begin position="54"/>
        <end position="119"/>
    </location>
</feature>
<dbReference type="Pfam" id="PF00093">
    <property type="entry name" value="VWC"/>
    <property type="match status" value="1"/>
</dbReference>
<dbReference type="SUPFAM" id="SSF57603">
    <property type="entry name" value="FnI-like domain"/>
    <property type="match status" value="1"/>
</dbReference>
<dbReference type="InterPro" id="IPR001007">
    <property type="entry name" value="VWF_dom"/>
</dbReference>
<keyword evidence="3" id="KW-1185">Reference proteome</keyword>
<gene>
    <name evidence="2" type="ORF">QYM36_008454</name>
</gene>
<dbReference type="AlphaFoldDB" id="A0AA88IGX4"/>